<dbReference type="EMBL" id="JACCFJ010000001">
    <property type="protein sequence ID" value="NYI83526.1"/>
    <property type="molecule type" value="Genomic_DNA"/>
</dbReference>
<evidence type="ECO:0000313" key="1">
    <source>
        <dbReference type="EMBL" id="NYI83526.1"/>
    </source>
</evidence>
<organism evidence="1 2">
    <name type="scientific">Saccharopolyspora hordei</name>
    <dbReference type="NCBI Taxonomy" id="1838"/>
    <lineage>
        <taxon>Bacteria</taxon>
        <taxon>Bacillati</taxon>
        <taxon>Actinomycetota</taxon>
        <taxon>Actinomycetes</taxon>
        <taxon>Pseudonocardiales</taxon>
        <taxon>Pseudonocardiaceae</taxon>
        <taxon>Saccharopolyspora</taxon>
    </lineage>
</organism>
<proteinExistence type="predicted"/>
<name>A0A853AI95_9PSEU</name>
<reference evidence="1 2" key="1">
    <citation type="submission" date="2020-07" db="EMBL/GenBank/DDBJ databases">
        <title>Sequencing the genomes of 1000 actinobacteria strains.</title>
        <authorList>
            <person name="Klenk H.-P."/>
        </authorList>
    </citation>
    <scope>NUCLEOTIDE SEQUENCE [LARGE SCALE GENOMIC DNA]</scope>
    <source>
        <strain evidence="1 2">DSM 44065</strain>
    </source>
</reference>
<evidence type="ECO:0000313" key="2">
    <source>
        <dbReference type="Proteomes" id="UP000587002"/>
    </source>
</evidence>
<dbReference type="SUPFAM" id="SSF103025">
    <property type="entry name" value="Folate-binding domain"/>
    <property type="match status" value="1"/>
</dbReference>
<dbReference type="InterPro" id="IPR027266">
    <property type="entry name" value="TrmE/GcvT-like"/>
</dbReference>
<accession>A0A853AI95</accession>
<dbReference type="RefSeq" id="WP_179720063.1">
    <property type="nucleotide sequence ID" value="NZ_BAABFH010000001.1"/>
</dbReference>
<dbReference type="Gene3D" id="3.30.1360.120">
    <property type="entry name" value="Probable tRNA modification gtpase trme, domain 1"/>
    <property type="match status" value="1"/>
</dbReference>
<gene>
    <name evidence="1" type="ORF">HNR68_002156</name>
</gene>
<keyword evidence="1" id="KW-0560">Oxidoreductase</keyword>
<dbReference type="Pfam" id="PF04268">
    <property type="entry name" value="SoxG"/>
    <property type="match status" value="1"/>
</dbReference>
<protein>
    <submittedName>
        <fullName evidence="1">Sarcosine oxidase subunit gamma</fullName>
        <ecNumber evidence="1">1.5.3.1</ecNumber>
    </submittedName>
</protein>
<dbReference type="AlphaFoldDB" id="A0A853AI95"/>
<dbReference type="InterPro" id="IPR007375">
    <property type="entry name" value="SoxG"/>
</dbReference>
<dbReference type="EC" id="1.5.3.1" evidence="1"/>
<keyword evidence="2" id="KW-1185">Reference proteome</keyword>
<sequence>MTVVSPADRKADTRSLRRSPLADRAAELRDRSARDVQLAEEPFLTQVNLRVHPGSPAVARIEHALDLALPHHEPNTVSGDETEAALWLGPDEWLLVGPDGRAASLVAAVTEALADSLGSCVDVSANRTTVRLSGPRSRDVLEKVCSLDLHPRSFGPGRCAQTLVGRAQVVLWQVTREPAYRLLVRGSYAAYLADLLLDAADEFTTE</sequence>
<comment type="caution">
    <text evidence="1">The sequence shown here is derived from an EMBL/GenBank/DDBJ whole genome shotgun (WGS) entry which is preliminary data.</text>
</comment>
<dbReference type="Gene3D" id="3.30.70.1520">
    <property type="entry name" value="Heterotetrameric sarcosine oxidase"/>
    <property type="match status" value="1"/>
</dbReference>
<dbReference type="GO" id="GO:0008115">
    <property type="term" value="F:sarcosine oxidase activity"/>
    <property type="evidence" value="ECO:0007669"/>
    <property type="project" value="UniProtKB-EC"/>
</dbReference>
<dbReference type="Proteomes" id="UP000587002">
    <property type="component" value="Unassembled WGS sequence"/>
</dbReference>